<dbReference type="Proteomes" id="UP000323594">
    <property type="component" value="Chromosome"/>
</dbReference>
<dbReference type="NCBIfam" id="TIGR01024">
    <property type="entry name" value="rplS_bact"/>
    <property type="match status" value="1"/>
</dbReference>
<evidence type="ECO:0000256" key="1">
    <source>
        <dbReference type="ARBA" id="ARBA00005781"/>
    </source>
</evidence>
<dbReference type="InterPro" id="IPR018257">
    <property type="entry name" value="Ribosomal_bL19_CS"/>
</dbReference>
<reference evidence="9" key="2">
    <citation type="submission" date="2015-01" db="EMBL/GenBank/DDBJ databases">
        <authorList>
            <person name="Manzoor Shahid"/>
            <person name="Zubair Saima"/>
        </authorList>
    </citation>
    <scope>NUCLEOTIDE SEQUENCE [LARGE SCALE GENOMIC DNA]</scope>
    <source>
        <strain evidence="9">V1</strain>
    </source>
</reference>
<dbReference type="GO" id="GO:0003735">
    <property type="term" value="F:structural constituent of ribosome"/>
    <property type="evidence" value="ECO:0007669"/>
    <property type="project" value="InterPro"/>
</dbReference>
<dbReference type="HAMAP" id="MF_00402">
    <property type="entry name" value="Ribosomal_bL19"/>
    <property type="match status" value="1"/>
</dbReference>
<keyword evidence="9" id="KW-1185">Reference proteome</keyword>
<dbReference type="OrthoDB" id="9803541at2"/>
<comment type="function">
    <text evidence="5 6">This protein is located at the 30S-50S ribosomal subunit interface and may play a role in the structure and function of the aminoacyl-tRNA binding site.</text>
</comment>
<dbReference type="InterPro" id="IPR001857">
    <property type="entry name" value="Ribosomal_bL19"/>
</dbReference>
<accession>A0A0B7H1B0</accession>
<dbReference type="GO" id="GO:0022625">
    <property type="term" value="C:cytosolic large ribosomal subunit"/>
    <property type="evidence" value="ECO:0007669"/>
    <property type="project" value="TreeGrafter"/>
</dbReference>
<dbReference type="PANTHER" id="PTHR15680:SF9">
    <property type="entry name" value="LARGE RIBOSOMAL SUBUNIT PROTEIN BL19M"/>
    <property type="match status" value="1"/>
</dbReference>
<dbReference type="PANTHER" id="PTHR15680">
    <property type="entry name" value="RIBOSOMAL PROTEIN L19"/>
    <property type="match status" value="1"/>
</dbReference>
<comment type="similarity">
    <text evidence="1 5 6">Belongs to the bacterial ribosomal protein bL19 family.</text>
</comment>
<dbReference type="InterPro" id="IPR008991">
    <property type="entry name" value="Translation_prot_SH3-like_sf"/>
</dbReference>
<reference evidence="8 10" key="3">
    <citation type="submission" date="2019-08" db="EMBL/GenBank/DDBJ databases">
        <authorList>
            <person name="Kuhnert P."/>
        </authorList>
    </citation>
    <scope>NUCLEOTIDE SEQUENCE [LARGE SCALE GENOMIC DNA]</scope>
    <source>
        <strain evidence="8 10">B36.5</strain>
    </source>
</reference>
<dbReference type="GO" id="GO:0006412">
    <property type="term" value="P:translation"/>
    <property type="evidence" value="ECO:0007669"/>
    <property type="project" value="UniProtKB-UniRule"/>
</dbReference>
<dbReference type="SUPFAM" id="SSF50104">
    <property type="entry name" value="Translation proteins SH3-like domain"/>
    <property type="match status" value="1"/>
</dbReference>
<organism evidence="7 9">
    <name type="scientific">Treponema phagedenis</name>
    <dbReference type="NCBI Taxonomy" id="162"/>
    <lineage>
        <taxon>Bacteria</taxon>
        <taxon>Pseudomonadati</taxon>
        <taxon>Spirochaetota</taxon>
        <taxon>Spirochaetia</taxon>
        <taxon>Spirochaetales</taxon>
        <taxon>Treponemataceae</taxon>
        <taxon>Treponema</taxon>
    </lineage>
</organism>
<dbReference type="PROSITE" id="PS01015">
    <property type="entry name" value="RIBOSOMAL_L19"/>
    <property type="match status" value="1"/>
</dbReference>
<name>A0A0B7H1B0_TREPH</name>
<dbReference type="GeneID" id="57753829"/>
<evidence type="ECO:0000256" key="5">
    <source>
        <dbReference type="HAMAP-Rule" id="MF_00402"/>
    </source>
</evidence>
<dbReference type="PIRSF" id="PIRSF002191">
    <property type="entry name" value="Ribosomal_L19"/>
    <property type="match status" value="1"/>
</dbReference>
<evidence type="ECO:0000256" key="6">
    <source>
        <dbReference type="RuleBase" id="RU000559"/>
    </source>
</evidence>
<reference evidence="7" key="1">
    <citation type="submission" date="2015-01" db="EMBL/GenBank/DDBJ databases">
        <authorList>
            <person name="Xiang T."/>
            <person name="Song Y."/>
            <person name="Huang L."/>
            <person name="Wang B."/>
            <person name="Wu P."/>
        </authorList>
    </citation>
    <scope>NUCLEOTIDE SEQUENCE [LARGE SCALE GENOMIC DNA]</scope>
    <source>
        <strain evidence="7">V1</strain>
    </source>
</reference>
<dbReference type="PRINTS" id="PR00061">
    <property type="entry name" value="RIBOSOMALL19"/>
</dbReference>
<evidence type="ECO:0000256" key="3">
    <source>
        <dbReference type="ARBA" id="ARBA00023274"/>
    </source>
</evidence>
<dbReference type="InterPro" id="IPR038657">
    <property type="entry name" value="Ribosomal_bL19_sf"/>
</dbReference>
<dbReference type="RefSeq" id="WP_002697901.1">
    <property type="nucleotide sequence ID" value="NZ_CDNC01000045.1"/>
</dbReference>
<evidence type="ECO:0000256" key="4">
    <source>
        <dbReference type="ARBA" id="ARBA00035171"/>
    </source>
</evidence>
<dbReference type="Proteomes" id="UP000042527">
    <property type="component" value="Unassembled WGS sequence"/>
</dbReference>
<dbReference type="Pfam" id="PF01245">
    <property type="entry name" value="Ribosomal_L19"/>
    <property type="match status" value="1"/>
</dbReference>
<evidence type="ECO:0000313" key="9">
    <source>
        <dbReference type="Proteomes" id="UP000042527"/>
    </source>
</evidence>
<dbReference type="EMBL" id="CP042817">
    <property type="protein sequence ID" value="QEJ98583.1"/>
    <property type="molecule type" value="Genomic_DNA"/>
</dbReference>
<proteinExistence type="inferred from homology"/>
<evidence type="ECO:0000313" key="10">
    <source>
        <dbReference type="Proteomes" id="UP000323594"/>
    </source>
</evidence>
<dbReference type="Gene3D" id="2.30.30.790">
    <property type="match status" value="1"/>
</dbReference>
<keyword evidence="3 5" id="KW-0687">Ribonucleoprotein</keyword>
<dbReference type="AlphaFoldDB" id="A0A0B7H1B0"/>
<evidence type="ECO:0000313" key="8">
    <source>
        <dbReference type="EMBL" id="QEJ98583.1"/>
    </source>
</evidence>
<gene>
    <name evidence="5 7" type="primary">rplS</name>
    <name evidence="8" type="ORF">FUT82_11640</name>
    <name evidence="7" type="ORF">TPHV1_50011</name>
</gene>
<keyword evidence="2 5" id="KW-0689">Ribosomal protein</keyword>
<dbReference type="EMBL" id="CDNC01000045">
    <property type="protein sequence ID" value="CEM62751.1"/>
    <property type="molecule type" value="Genomic_DNA"/>
</dbReference>
<evidence type="ECO:0000313" key="7">
    <source>
        <dbReference type="EMBL" id="CEM62751.1"/>
    </source>
</evidence>
<evidence type="ECO:0000256" key="2">
    <source>
        <dbReference type="ARBA" id="ARBA00022980"/>
    </source>
</evidence>
<sequence>MSVDLIRQIEEKQKKEVSNFKVGDTVKVHFKIIEGKTERIQVYEGLVLCFKNAGLGRTFTVRKNSYGVGVERVFPLYSPRVEKVEVVRPGKVRRAKLYYIRDKVGKSAKIKTLVTKKH</sequence>
<protein>
    <recommendedName>
        <fullName evidence="4 5">Large ribosomal subunit protein bL19</fullName>
    </recommendedName>
</protein>